<organism evidence="2 3">
    <name type="scientific">Danionella cerebrum</name>
    <dbReference type="NCBI Taxonomy" id="2873325"/>
    <lineage>
        <taxon>Eukaryota</taxon>
        <taxon>Metazoa</taxon>
        <taxon>Chordata</taxon>
        <taxon>Craniata</taxon>
        <taxon>Vertebrata</taxon>
        <taxon>Euteleostomi</taxon>
        <taxon>Actinopterygii</taxon>
        <taxon>Neopterygii</taxon>
        <taxon>Teleostei</taxon>
        <taxon>Ostariophysi</taxon>
        <taxon>Cypriniformes</taxon>
        <taxon>Danionidae</taxon>
        <taxon>Danioninae</taxon>
        <taxon>Danionella</taxon>
    </lineage>
</organism>
<keyword evidence="3" id="KW-1185">Reference proteome</keyword>
<evidence type="ECO:0000256" key="1">
    <source>
        <dbReference type="SAM" id="MobiDB-lite"/>
    </source>
</evidence>
<dbReference type="STRING" id="623744.A0A553QSA4"/>
<gene>
    <name evidence="2" type="ORF">DNTS_007702</name>
</gene>
<dbReference type="Proteomes" id="UP000316079">
    <property type="component" value="Unassembled WGS sequence"/>
</dbReference>
<evidence type="ECO:0000313" key="2">
    <source>
        <dbReference type="EMBL" id="TRY92656.1"/>
    </source>
</evidence>
<accession>A0A553QSA4</accession>
<feature type="region of interest" description="Disordered" evidence="1">
    <location>
        <begin position="34"/>
        <end position="56"/>
    </location>
</feature>
<dbReference type="AlphaFoldDB" id="A0A553QSA4"/>
<dbReference type="InterPro" id="IPR021748">
    <property type="entry name" value="DUF3314"/>
</dbReference>
<protein>
    <submittedName>
        <fullName evidence="2">Uncharacterized protein</fullName>
    </submittedName>
</protein>
<dbReference type="EMBL" id="SRMA01025600">
    <property type="protein sequence ID" value="TRY92656.1"/>
    <property type="molecule type" value="Genomic_DNA"/>
</dbReference>
<dbReference type="OrthoDB" id="9933945at2759"/>
<proteinExistence type="predicted"/>
<dbReference type="Pfam" id="PF11771">
    <property type="entry name" value="DUF3314"/>
    <property type="match status" value="1"/>
</dbReference>
<dbReference type="PANTHER" id="PTHR36292:SF1">
    <property type="entry name" value="UPF0575 PROTEIN C19ORF67"/>
    <property type="match status" value="1"/>
</dbReference>
<comment type="caution">
    <text evidence="2">The sequence shown here is derived from an EMBL/GenBank/DDBJ whole genome shotgun (WGS) entry which is preliminary data.</text>
</comment>
<name>A0A553QSA4_9TELE</name>
<evidence type="ECO:0000313" key="3">
    <source>
        <dbReference type="Proteomes" id="UP000316079"/>
    </source>
</evidence>
<dbReference type="PANTHER" id="PTHR36292">
    <property type="entry name" value="UPF0575 PROTEIN C19ORF67"/>
    <property type="match status" value="1"/>
</dbReference>
<sequence length="351" mass="40425">MAGVGNAELPSILINSNESDQSLTEHEEITQTLKVDDTTAPSFGDGRSYPQLELAPENAASSCQETKRMEEIICPIQKQLEYLLNKADEFQTQLLWRDCLQDYEFAHIVPMFLEMCQPFFNYLESTARSSNPFRPPLSPRICTQYLQFSQQLCSRLEQLVLLYASFSFFSLEESDPLSISHFSIGQCLIDNMKLSIFRYCCPTPFQASSCIGLYKRMRWNVEREENRHHITEFYFLCCEDVIECADVKSEDRRYEEDNIESDSERKVERIWSIGLWVQTYPDPDTEDITDWVLCSVPCGQYKQMMCLGQEEPSSCYATDSLLRLLLPHKTHTETADTPIVGTACDTLNADE</sequence>
<reference evidence="2 3" key="1">
    <citation type="journal article" date="2019" name="Sci. Data">
        <title>Hybrid genome assembly and annotation of Danionella translucida.</title>
        <authorList>
            <person name="Kadobianskyi M."/>
            <person name="Schulze L."/>
            <person name="Schuelke M."/>
            <person name="Judkewitz B."/>
        </authorList>
    </citation>
    <scope>NUCLEOTIDE SEQUENCE [LARGE SCALE GENOMIC DNA]</scope>
    <source>
        <strain evidence="2 3">Bolton</strain>
    </source>
</reference>